<dbReference type="PANTHER" id="PTHR10075">
    <property type="entry name" value="BASIGIN RELATED"/>
    <property type="match status" value="1"/>
</dbReference>
<dbReference type="AlphaFoldDB" id="A0A9D4M1H2"/>
<dbReference type="InterPro" id="IPR007110">
    <property type="entry name" value="Ig-like_dom"/>
</dbReference>
<dbReference type="Proteomes" id="UP000828390">
    <property type="component" value="Unassembled WGS sequence"/>
</dbReference>
<keyword evidence="3" id="KW-0472">Membrane</keyword>
<feature type="region of interest" description="Disordered" evidence="2">
    <location>
        <begin position="499"/>
        <end position="520"/>
    </location>
</feature>
<evidence type="ECO:0000256" key="2">
    <source>
        <dbReference type="SAM" id="MobiDB-lite"/>
    </source>
</evidence>
<evidence type="ECO:0000256" key="3">
    <source>
        <dbReference type="SAM" id="Phobius"/>
    </source>
</evidence>
<keyword evidence="3" id="KW-1133">Transmembrane helix</keyword>
<gene>
    <name evidence="5" type="ORF">DPMN_029780</name>
</gene>
<organism evidence="5 6">
    <name type="scientific">Dreissena polymorpha</name>
    <name type="common">Zebra mussel</name>
    <name type="synonym">Mytilus polymorpha</name>
    <dbReference type="NCBI Taxonomy" id="45954"/>
    <lineage>
        <taxon>Eukaryota</taxon>
        <taxon>Metazoa</taxon>
        <taxon>Spiralia</taxon>
        <taxon>Lophotrochozoa</taxon>
        <taxon>Mollusca</taxon>
        <taxon>Bivalvia</taxon>
        <taxon>Autobranchia</taxon>
        <taxon>Heteroconchia</taxon>
        <taxon>Euheterodonta</taxon>
        <taxon>Imparidentia</taxon>
        <taxon>Neoheterodontei</taxon>
        <taxon>Myida</taxon>
        <taxon>Dreissenoidea</taxon>
        <taxon>Dreissenidae</taxon>
        <taxon>Dreissena</taxon>
    </lineage>
</organism>
<keyword evidence="6" id="KW-1185">Reference proteome</keyword>
<feature type="region of interest" description="Disordered" evidence="2">
    <location>
        <begin position="409"/>
        <end position="429"/>
    </location>
</feature>
<accession>A0A9D4M1H2</accession>
<proteinExistence type="predicted"/>
<protein>
    <recommendedName>
        <fullName evidence="4">Ig-like domain-containing protein</fullName>
    </recommendedName>
</protein>
<keyword evidence="1" id="KW-0393">Immunoglobulin domain</keyword>
<dbReference type="Gene3D" id="2.60.40.10">
    <property type="entry name" value="Immunoglobulins"/>
    <property type="match status" value="1"/>
</dbReference>
<keyword evidence="3" id="KW-0812">Transmembrane</keyword>
<feature type="compositionally biased region" description="Polar residues" evidence="2">
    <location>
        <begin position="499"/>
        <end position="514"/>
    </location>
</feature>
<evidence type="ECO:0000313" key="6">
    <source>
        <dbReference type="Proteomes" id="UP000828390"/>
    </source>
</evidence>
<dbReference type="Pfam" id="PF13927">
    <property type="entry name" value="Ig_3"/>
    <property type="match status" value="1"/>
</dbReference>
<dbReference type="InterPro" id="IPR013783">
    <property type="entry name" value="Ig-like_fold"/>
</dbReference>
<feature type="transmembrane region" description="Helical" evidence="3">
    <location>
        <begin position="358"/>
        <end position="379"/>
    </location>
</feature>
<sequence>MEIICNKNSTTVYFEDANNKLVEVKRNASTCIIHGMQNMPNLQCGCKIDSRAACNMSSNEKEHGCHKLRCYGSKDGVASYSKFVEVCLSGNQIAHANVAAVNCSDVKLTPEVMYWTVEDTAFMGNGYKIMITKFDLFNISVINDLITKEENRSMAVCKLEENNSKEWSITLIFLRTACVAEKLFKQSSSSLINRSCPTSKGNPAITRKLEEYSDPECPSVNIKSTVNVSFCDAVNRDDMGARQFVGNNIGSFKLELLNPAIVRDFYIDEFRNQVNVSLNEGRKITFICEGNGNPPPTVTFVSKSSFFNTSSSPLGYTIEYTSRQDTGEYLCIASNGLGNDSKSIYVDIIIKGDERSSLITIPICVGSAILIIIVAMCLLRRRCEFLKNRHIKDATIEIATVEAVTWSSSSRVNNGTGNEEEVLSNTTHQRVNTSIERVRKTRGFCNEAYVDYNSCHGKKDNTDNTIEGKYRNEQSVTSANHGQVISGFCNEAYAGWVETSPSHTGDSQSKGSCKNNDRNSHSSIKLADCTYSVVNKNTRKHMLLDYSSQSSFCSDLSTTKEKKEIIYSMAKEPNEEDSEI</sequence>
<name>A0A9D4M1H2_DREPO</name>
<evidence type="ECO:0000259" key="4">
    <source>
        <dbReference type="PROSITE" id="PS50835"/>
    </source>
</evidence>
<dbReference type="InterPro" id="IPR003599">
    <property type="entry name" value="Ig_sub"/>
</dbReference>
<evidence type="ECO:0000313" key="5">
    <source>
        <dbReference type="EMBL" id="KAH3866681.1"/>
    </source>
</evidence>
<evidence type="ECO:0000256" key="1">
    <source>
        <dbReference type="ARBA" id="ARBA00023319"/>
    </source>
</evidence>
<dbReference type="InterPro" id="IPR036179">
    <property type="entry name" value="Ig-like_dom_sf"/>
</dbReference>
<feature type="domain" description="Ig-like" evidence="4">
    <location>
        <begin position="259"/>
        <end position="347"/>
    </location>
</feature>
<dbReference type="InterPro" id="IPR003598">
    <property type="entry name" value="Ig_sub2"/>
</dbReference>
<dbReference type="EMBL" id="JAIWYP010000002">
    <property type="protein sequence ID" value="KAH3866681.1"/>
    <property type="molecule type" value="Genomic_DNA"/>
</dbReference>
<reference evidence="5" key="1">
    <citation type="journal article" date="2019" name="bioRxiv">
        <title>The Genome of the Zebra Mussel, Dreissena polymorpha: A Resource for Invasive Species Research.</title>
        <authorList>
            <person name="McCartney M.A."/>
            <person name="Auch B."/>
            <person name="Kono T."/>
            <person name="Mallez S."/>
            <person name="Zhang Y."/>
            <person name="Obille A."/>
            <person name="Becker A."/>
            <person name="Abrahante J.E."/>
            <person name="Garbe J."/>
            <person name="Badalamenti J.P."/>
            <person name="Herman A."/>
            <person name="Mangelson H."/>
            <person name="Liachko I."/>
            <person name="Sullivan S."/>
            <person name="Sone E.D."/>
            <person name="Koren S."/>
            <person name="Silverstein K.A.T."/>
            <person name="Beckman K.B."/>
            <person name="Gohl D.M."/>
        </authorList>
    </citation>
    <scope>NUCLEOTIDE SEQUENCE</scope>
    <source>
        <strain evidence="5">Duluth1</strain>
        <tissue evidence="5">Whole animal</tissue>
    </source>
</reference>
<comment type="caution">
    <text evidence="5">The sequence shown here is derived from an EMBL/GenBank/DDBJ whole genome shotgun (WGS) entry which is preliminary data.</text>
</comment>
<dbReference type="SMART" id="SM00408">
    <property type="entry name" value="IGc2"/>
    <property type="match status" value="1"/>
</dbReference>
<dbReference type="PROSITE" id="PS50835">
    <property type="entry name" value="IG_LIKE"/>
    <property type="match status" value="1"/>
</dbReference>
<dbReference type="SMART" id="SM00409">
    <property type="entry name" value="IG"/>
    <property type="match status" value="1"/>
</dbReference>
<reference evidence="5" key="2">
    <citation type="submission" date="2020-11" db="EMBL/GenBank/DDBJ databases">
        <authorList>
            <person name="McCartney M.A."/>
            <person name="Auch B."/>
            <person name="Kono T."/>
            <person name="Mallez S."/>
            <person name="Becker A."/>
            <person name="Gohl D.M."/>
            <person name="Silverstein K.A.T."/>
            <person name="Koren S."/>
            <person name="Bechman K.B."/>
            <person name="Herman A."/>
            <person name="Abrahante J.E."/>
            <person name="Garbe J."/>
        </authorList>
    </citation>
    <scope>NUCLEOTIDE SEQUENCE</scope>
    <source>
        <strain evidence="5">Duluth1</strain>
        <tissue evidence="5">Whole animal</tissue>
    </source>
</reference>
<dbReference type="PANTHER" id="PTHR10075:SF14">
    <property type="entry name" value="CELL ADHESION MOLECULE DSCAM2-RELATED"/>
    <property type="match status" value="1"/>
</dbReference>
<dbReference type="SUPFAM" id="SSF48726">
    <property type="entry name" value="Immunoglobulin"/>
    <property type="match status" value="1"/>
</dbReference>